<dbReference type="EMBL" id="JPMX01000067">
    <property type="protein sequence ID" value="KGH45819.1"/>
    <property type="molecule type" value="Genomic_DNA"/>
</dbReference>
<dbReference type="Proteomes" id="UP000029713">
    <property type="component" value="Unassembled WGS sequence"/>
</dbReference>
<dbReference type="PANTHER" id="PTHR37418">
    <property type="entry name" value="3-KETO-5-AMINOHEXANOATE CLEAVAGE ENZYME-RELATED"/>
    <property type="match status" value="1"/>
</dbReference>
<reference evidence="5 6" key="1">
    <citation type="submission" date="2014-07" db="EMBL/GenBank/DDBJ databases">
        <title>Biosystematic studies on Modestobacter strains isolated from extreme hyper-arid desert soil and from historic building.</title>
        <authorList>
            <person name="Bukarasam K."/>
            <person name="Bull A."/>
            <person name="Girard G."/>
            <person name="van Wezel G."/>
            <person name="Goodfellow M."/>
        </authorList>
    </citation>
    <scope>NUCLEOTIDE SEQUENCE [LARGE SCALE GENOMIC DNA]</scope>
    <source>
        <strain evidence="5 6">KNN45-2b</strain>
    </source>
</reference>
<dbReference type="InterPro" id="IPR008567">
    <property type="entry name" value="BKACE"/>
</dbReference>
<evidence type="ECO:0000256" key="1">
    <source>
        <dbReference type="ARBA" id="ARBA00001947"/>
    </source>
</evidence>
<dbReference type="AlphaFoldDB" id="A0A098Y5S8"/>
<comment type="caution">
    <text evidence="5">The sequence shown here is derived from an EMBL/GenBank/DDBJ whole genome shotgun (WGS) entry which is preliminary data.</text>
</comment>
<dbReference type="SUPFAM" id="SSF51395">
    <property type="entry name" value="FMN-linked oxidoreductases"/>
    <property type="match status" value="1"/>
</dbReference>
<organism evidence="5 6">
    <name type="scientific">Modestobacter caceresii</name>
    <dbReference type="NCBI Taxonomy" id="1522368"/>
    <lineage>
        <taxon>Bacteria</taxon>
        <taxon>Bacillati</taxon>
        <taxon>Actinomycetota</taxon>
        <taxon>Actinomycetes</taxon>
        <taxon>Geodermatophilales</taxon>
        <taxon>Geodermatophilaceae</taxon>
        <taxon>Modestobacter</taxon>
    </lineage>
</organism>
<keyword evidence="2" id="KW-0808">Transferase</keyword>
<proteinExistence type="predicted"/>
<evidence type="ECO:0000256" key="3">
    <source>
        <dbReference type="ARBA" id="ARBA00022723"/>
    </source>
</evidence>
<evidence type="ECO:0000313" key="5">
    <source>
        <dbReference type="EMBL" id="KGH45819.1"/>
    </source>
</evidence>
<dbReference type="InterPro" id="IPR013785">
    <property type="entry name" value="Aldolase_TIM"/>
</dbReference>
<dbReference type="PANTHER" id="PTHR37418:SF2">
    <property type="entry name" value="3-KETO-5-AMINOHEXANOATE CLEAVAGE ENZYME"/>
    <property type="match status" value="1"/>
</dbReference>
<keyword evidence="6" id="KW-1185">Reference proteome</keyword>
<evidence type="ECO:0000313" key="6">
    <source>
        <dbReference type="Proteomes" id="UP000029713"/>
    </source>
</evidence>
<accession>A0A098Y5S8</accession>
<dbReference type="Pfam" id="PF05853">
    <property type="entry name" value="BKACE"/>
    <property type="match status" value="1"/>
</dbReference>
<keyword evidence="3" id="KW-0479">Metal-binding</keyword>
<gene>
    <name evidence="5" type="ORF">IN07_14985</name>
</gene>
<evidence type="ECO:0000256" key="4">
    <source>
        <dbReference type="ARBA" id="ARBA00022833"/>
    </source>
</evidence>
<dbReference type="STRING" id="1522368.IN07_14985"/>
<dbReference type="GO" id="GO:0046872">
    <property type="term" value="F:metal ion binding"/>
    <property type="evidence" value="ECO:0007669"/>
    <property type="project" value="UniProtKB-KW"/>
</dbReference>
<sequence length="286" mass="29830">MRVGVQGTLLTLAPTGAESAKVDVPALPVTVDEVVATARDCRALGAAVLHLHVRGTDTRPTLDLPRVREVVAAVREITDLVVQLSTGGAVTDPAEARLAVLDAEPDAASLSLGTVNFGRDVFYNPWDLIVELHTQMQQRGIVPEYEVFDLGQLATLSRLLDRHGPPAGGHVHVDLVMGVPGGMPGTTAALAACLPFLPPGATFAATGVGRTSLPVMLAALSAGGHLRVGMEDTLSYAPGEPVRDNAQLVARAAGLARIAQRPPLTPTEARQLLGITRVPTTAEVSR</sequence>
<dbReference type="OrthoDB" id="9063716at2"/>
<name>A0A098Y5S8_9ACTN</name>
<dbReference type="GO" id="GO:0043720">
    <property type="term" value="F:3-keto-5-aminohexanoate cleavage activity"/>
    <property type="evidence" value="ECO:0007669"/>
    <property type="project" value="InterPro"/>
</dbReference>
<dbReference type="Gene3D" id="3.20.20.70">
    <property type="entry name" value="Aldolase class I"/>
    <property type="match status" value="1"/>
</dbReference>
<evidence type="ECO:0000256" key="2">
    <source>
        <dbReference type="ARBA" id="ARBA00022679"/>
    </source>
</evidence>
<comment type="cofactor">
    <cofactor evidence="1">
        <name>Zn(2+)</name>
        <dbReference type="ChEBI" id="CHEBI:29105"/>
    </cofactor>
</comment>
<protein>
    <submittedName>
        <fullName evidence="5">3-keto-5-aminohexanoate cleavage protein</fullName>
    </submittedName>
</protein>
<keyword evidence="4" id="KW-0862">Zinc</keyword>